<name>A0ABS0L7Q7_9BACT</name>
<keyword evidence="3" id="KW-0378">Hydrolase</keyword>
<dbReference type="SUPFAM" id="SSF48208">
    <property type="entry name" value="Six-hairpin glycosidases"/>
    <property type="match status" value="1"/>
</dbReference>
<dbReference type="Proteomes" id="UP000601099">
    <property type="component" value="Unassembled WGS sequence"/>
</dbReference>
<dbReference type="PANTHER" id="PTHR47791:SF4">
    <property type="entry name" value="(PUTATIVE SECRETED PROTEIN)-RELATED"/>
    <property type="match status" value="1"/>
</dbReference>
<dbReference type="InterPro" id="IPR014512">
    <property type="entry name" value="O_gly_hydro"/>
</dbReference>
<evidence type="ECO:0000313" key="3">
    <source>
        <dbReference type="EMBL" id="MBG8555449.1"/>
    </source>
</evidence>
<dbReference type="InterPro" id="IPR008928">
    <property type="entry name" value="6-hairpin_glycosidase_sf"/>
</dbReference>
<dbReference type="GO" id="GO:0016787">
    <property type="term" value="F:hydrolase activity"/>
    <property type="evidence" value="ECO:0007669"/>
    <property type="project" value="UniProtKB-KW"/>
</dbReference>
<evidence type="ECO:0000256" key="1">
    <source>
        <dbReference type="SAM" id="MobiDB-lite"/>
    </source>
</evidence>
<evidence type="ECO:0000256" key="2">
    <source>
        <dbReference type="SAM" id="SignalP"/>
    </source>
</evidence>
<comment type="caution">
    <text evidence="3">The sequence shown here is derived from an EMBL/GenBank/DDBJ whole genome shotgun (WGS) entry which is preliminary data.</text>
</comment>
<gene>
    <name evidence="3" type="ORF">I5L79_18020</name>
</gene>
<reference evidence="3 4" key="1">
    <citation type="submission" date="2020-11" db="EMBL/GenBank/DDBJ databases">
        <title>Hymenobacter sp.</title>
        <authorList>
            <person name="Kim M.K."/>
        </authorList>
    </citation>
    <scope>NUCLEOTIDE SEQUENCE [LARGE SCALE GENOMIC DNA]</scope>
    <source>
        <strain evidence="3 4">BT594</strain>
    </source>
</reference>
<dbReference type="InterPro" id="IPR005198">
    <property type="entry name" value="Glyco_hydro_76"/>
</dbReference>
<dbReference type="Gene3D" id="1.50.10.20">
    <property type="match status" value="1"/>
</dbReference>
<dbReference type="PIRSF" id="PIRSF021505">
    <property type="entry name" value="O_gly_hdrol"/>
    <property type="match status" value="1"/>
</dbReference>
<dbReference type="PANTHER" id="PTHR47791">
    <property type="entry name" value="MEIOTICALLY UP-REGULATED GENE 191 PROTEIN"/>
    <property type="match status" value="1"/>
</dbReference>
<accession>A0ABS0L7Q7</accession>
<dbReference type="InterPro" id="IPR053169">
    <property type="entry name" value="MUG_Protein"/>
</dbReference>
<dbReference type="RefSeq" id="WP_196956470.1">
    <property type="nucleotide sequence ID" value="NZ_JADWYK010000013.1"/>
</dbReference>
<organism evidence="3 4">
    <name type="scientific">Hymenobacter guriensis</name>
    <dbReference type="NCBI Taxonomy" id="2793065"/>
    <lineage>
        <taxon>Bacteria</taxon>
        <taxon>Pseudomonadati</taxon>
        <taxon>Bacteroidota</taxon>
        <taxon>Cytophagia</taxon>
        <taxon>Cytophagales</taxon>
        <taxon>Hymenobacteraceae</taxon>
        <taxon>Hymenobacter</taxon>
    </lineage>
</organism>
<dbReference type="Pfam" id="PF03663">
    <property type="entry name" value="Glyco_hydro_76"/>
    <property type="match status" value="1"/>
</dbReference>
<feature type="signal peptide" evidence="2">
    <location>
        <begin position="1"/>
        <end position="26"/>
    </location>
</feature>
<proteinExistence type="predicted"/>
<keyword evidence="4" id="KW-1185">Reference proteome</keyword>
<keyword evidence="2" id="KW-0732">Signal</keyword>
<feature type="region of interest" description="Disordered" evidence="1">
    <location>
        <begin position="398"/>
        <end position="419"/>
    </location>
</feature>
<protein>
    <submittedName>
        <fullName evidence="3">Hydrolase</fullName>
    </submittedName>
</protein>
<evidence type="ECO:0000313" key="4">
    <source>
        <dbReference type="Proteomes" id="UP000601099"/>
    </source>
</evidence>
<feature type="chain" id="PRO_5046856610" evidence="2">
    <location>
        <begin position="27"/>
        <end position="419"/>
    </location>
</feature>
<dbReference type="EMBL" id="JADWYK010000013">
    <property type="protein sequence ID" value="MBG8555449.1"/>
    <property type="molecule type" value="Genomic_DNA"/>
</dbReference>
<sequence length="419" mass="47625">MSSPFRRLLPGAISLLLLLPGLAPKAAGQSPAVEYRRRAESMYAVVWQHYQVPAHLGLFTENYPSNRADTLTYMQGGGVQEKAVSFLWPFSGMFSATNALLKIPKAKRRYLPYLSTLVTGVEKYRDTLRTPPGYQAYPVQFEKSDRYYDDNGLVAIDYMEAYFNTKNPVYMRRAQGVFTFIVSGWNEDAGGGVTWLEGHNDQKPACTNGMATLAALKIYQGSQDRHYLDWGRKLYGWMYQNLRDSTGVYSNDKKLDGKVNRTFYTYNSGSMLEAGVLLYELTGEKHYLTEAQQLAKDAYGHFSQEPHHAPLNLKIDLPWFVTVLFRGYEALYRQDGNYQYIGAIEQDLNYAWEHARDANGLLTASWTANPDELKKPKRLLDEGCIAELYARLSALQKIKKAQPKRGESSNSPAPDYFHQ</sequence>